<comment type="caution">
    <text evidence="2">The sequence shown here is derived from an EMBL/GenBank/DDBJ whole genome shotgun (WGS) entry which is preliminary data.</text>
</comment>
<keyword evidence="1" id="KW-0732">Signal</keyword>
<name>A0A0W0U4Q0_9GAMM</name>
<organism evidence="2 3">
    <name type="scientific">Legionella feeleii</name>
    <dbReference type="NCBI Taxonomy" id="453"/>
    <lineage>
        <taxon>Bacteria</taxon>
        <taxon>Pseudomonadati</taxon>
        <taxon>Pseudomonadota</taxon>
        <taxon>Gammaproteobacteria</taxon>
        <taxon>Legionellales</taxon>
        <taxon>Legionellaceae</taxon>
        <taxon>Legionella</taxon>
    </lineage>
</organism>
<dbReference type="AlphaFoldDB" id="A0A0W0U4Q0"/>
<dbReference type="OrthoDB" id="5638179at2"/>
<evidence type="ECO:0000313" key="3">
    <source>
        <dbReference type="Proteomes" id="UP000054698"/>
    </source>
</evidence>
<proteinExistence type="predicted"/>
<dbReference type="STRING" id="453.Lfee_0643"/>
<evidence type="ECO:0000256" key="1">
    <source>
        <dbReference type="SAM" id="SignalP"/>
    </source>
</evidence>
<gene>
    <name evidence="2" type="ORF">Lfee_0643</name>
</gene>
<dbReference type="PATRIC" id="fig|453.4.peg.694"/>
<sequence>MLLRKSILVGMSIFPFFPGAALAEPNSVALEITIQALRQCYEVEHKTESEVAICMNERIRQNPNLIYFQAHLSGDIPGDLELILYNHAGYTTKCALYAGRTIELRQCVNYQAPPLTNSQELSITPPNE</sequence>
<dbReference type="EMBL" id="LNYB01000018">
    <property type="protein sequence ID" value="KTD03027.1"/>
    <property type="molecule type" value="Genomic_DNA"/>
</dbReference>
<feature type="chain" id="PRO_5006913658" evidence="1">
    <location>
        <begin position="24"/>
        <end position="128"/>
    </location>
</feature>
<dbReference type="Proteomes" id="UP000054698">
    <property type="component" value="Unassembled WGS sequence"/>
</dbReference>
<protein>
    <submittedName>
        <fullName evidence="2">Uncharacterized protein</fullName>
    </submittedName>
</protein>
<reference evidence="2 3" key="1">
    <citation type="submission" date="2015-11" db="EMBL/GenBank/DDBJ databases">
        <title>Genomic analysis of 38 Legionella species identifies large and diverse effector repertoires.</title>
        <authorList>
            <person name="Burstein D."/>
            <person name="Amaro F."/>
            <person name="Zusman T."/>
            <person name="Lifshitz Z."/>
            <person name="Cohen O."/>
            <person name="Gilbert J.A."/>
            <person name="Pupko T."/>
            <person name="Shuman H.A."/>
            <person name="Segal G."/>
        </authorList>
    </citation>
    <scope>NUCLEOTIDE SEQUENCE [LARGE SCALE GENOMIC DNA]</scope>
    <source>
        <strain evidence="2 3">WO-44C</strain>
    </source>
</reference>
<keyword evidence="3" id="KW-1185">Reference proteome</keyword>
<dbReference type="RefSeq" id="WP_058443854.1">
    <property type="nucleotide sequence ID" value="NZ_CAAAHT010000024.1"/>
</dbReference>
<accession>A0A0W0U4Q0</accession>
<feature type="signal peptide" evidence="1">
    <location>
        <begin position="1"/>
        <end position="23"/>
    </location>
</feature>
<evidence type="ECO:0000313" key="2">
    <source>
        <dbReference type="EMBL" id="KTD03027.1"/>
    </source>
</evidence>